<evidence type="ECO:0000313" key="4">
    <source>
        <dbReference type="EMBL" id="EDP46811.1"/>
    </source>
</evidence>
<dbReference type="GO" id="GO:0015628">
    <property type="term" value="P:protein secretion by the type II secretion system"/>
    <property type="evidence" value="ECO:0007669"/>
    <property type="project" value="InterPro"/>
</dbReference>
<dbReference type="NCBIfam" id="TIGR02532">
    <property type="entry name" value="IV_pilin_GFxxxE"/>
    <property type="match status" value="1"/>
</dbReference>
<proteinExistence type="predicted"/>
<dbReference type="STRING" id="59196.RICGR_1414"/>
<keyword evidence="5" id="KW-1185">Reference proteome</keyword>
<dbReference type="InterPro" id="IPR031982">
    <property type="entry name" value="PilE-like"/>
</dbReference>
<dbReference type="Pfam" id="PF16732">
    <property type="entry name" value="ComP_DUS"/>
    <property type="match status" value="1"/>
</dbReference>
<dbReference type="AlphaFoldDB" id="A8PQ20"/>
<keyword evidence="2" id="KW-1133">Transmembrane helix</keyword>
<dbReference type="InterPro" id="IPR045584">
    <property type="entry name" value="Pilin-like"/>
</dbReference>
<dbReference type="EMBL" id="AAQJ02000001">
    <property type="protein sequence ID" value="EDP46699.1"/>
    <property type="molecule type" value="Genomic_DNA"/>
</dbReference>
<evidence type="ECO:0000256" key="1">
    <source>
        <dbReference type="ARBA" id="ARBA00022481"/>
    </source>
</evidence>
<dbReference type="RefSeq" id="WP_006035672.1">
    <property type="nucleotide sequence ID" value="NZ_AAQJ02000001.1"/>
</dbReference>
<evidence type="ECO:0000313" key="3">
    <source>
        <dbReference type="EMBL" id="EDP46699.1"/>
    </source>
</evidence>
<dbReference type="InterPro" id="IPR012902">
    <property type="entry name" value="N_methyl_site"/>
</dbReference>
<feature type="transmembrane region" description="Helical" evidence="2">
    <location>
        <begin position="6"/>
        <end position="29"/>
    </location>
</feature>
<dbReference type="OrthoDB" id="5296638at2"/>
<dbReference type="Proteomes" id="UP000054075">
    <property type="component" value="Unassembled WGS sequence"/>
</dbReference>
<dbReference type="Gene3D" id="3.30.700.10">
    <property type="entry name" value="Glycoprotein, Type 4 Pilin"/>
    <property type="match status" value="1"/>
</dbReference>
<keyword evidence="2" id="KW-0812">Transmembrane</keyword>
<dbReference type="EMBL" id="AAQJ02000001">
    <property type="protein sequence ID" value="EDP46811.1"/>
    <property type="molecule type" value="Genomic_DNA"/>
</dbReference>
<dbReference type="SUPFAM" id="SSF54523">
    <property type="entry name" value="Pili subunits"/>
    <property type="match status" value="1"/>
</dbReference>
<evidence type="ECO:0000256" key="2">
    <source>
        <dbReference type="SAM" id="Phobius"/>
    </source>
</evidence>
<keyword evidence="2" id="KW-0472">Membrane</keyword>
<keyword evidence="1" id="KW-0488">Methylation</keyword>
<accession>A8PQ20</accession>
<reference evidence="3 5" key="1">
    <citation type="submission" date="2006-04" db="EMBL/GenBank/DDBJ databases">
        <authorList>
            <person name="Seshadri R."/>
            <person name="Federici B.A."/>
        </authorList>
    </citation>
    <scope>NUCLEOTIDE SEQUENCE [LARGE SCALE GENOMIC DNA]</scope>
</reference>
<protein>
    <submittedName>
        <fullName evidence="3">Fimbrial protein</fullName>
    </submittedName>
</protein>
<comment type="caution">
    <text evidence="3">The sequence shown here is derived from an EMBL/GenBank/DDBJ whole genome shotgun (WGS) entry which is preliminary data.</text>
</comment>
<sequence>MNTAGFTLFELLIVLVIIGILTTFSTPIYRHLVKKTRRSEAKIALINLAQHMEIYYLENNNSYEKASFSKLHLKNMTEKKFYQLTLKSTSNTYQLSAKAQFTDPECYLFMLNQLGEKTNKGSGSSQCWSA</sequence>
<dbReference type="InterPro" id="IPR000983">
    <property type="entry name" value="Bac_GSPG_pilin"/>
</dbReference>
<reference evidence="3 5" key="2">
    <citation type="submission" date="2007-10" db="EMBL/GenBank/DDBJ databases">
        <authorList>
            <person name="Myers G.S."/>
        </authorList>
    </citation>
    <scope>NUCLEOTIDE SEQUENCE [LARGE SCALE GENOMIC DNA]</scope>
</reference>
<dbReference type="GO" id="GO:0015627">
    <property type="term" value="C:type II protein secretion system complex"/>
    <property type="evidence" value="ECO:0007669"/>
    <property type="project" value="InterPro"/>
</dbReference>
<dbReference type="Pfam" id="PF07963">
    <property type="entry name" value="N_methyl"/>
    <property type="match status" value="1"/>
</dbReference>
<name>A8PQ20_9COXI</name>
<gene>
    <name evidence="3" type="ORF">RICGR_1414</name>
    <name evidence="4" type="ORF">RICGR_1547</name>
</gene>
<organism evidence="3 5">
    <name type="scientific">Rickettsiella grylli</name>
    <dbReference type="NCBI Taxonomy" id="59196"/>
    <lineage>
        <taxon>Bacteria</taxon>
        <taxon>Pseudomonadati</taxon>
        <taxon>Pseudomonadota</taxon>
        <taxon>Gammaproteobacteria</taxon>
        <taxon>Legionellales</taxon>
        <taxon>Coxiellaceae</taxon>
        <taxon>Rickettsiella</taxon>
    </lineage>
</organism>
<dbReference type="eggNOG" id="COG4968">
    <property type="taxonomic scope" value="Bacteria"/>
</dbReference>
<dbReference type="GO" id="GO:0043683">
    <property type="term" value="P:type IV pilus assembly"/>
    <property type="evidence" value="ECO:0007669"/>
    <property type="project" value="InterPro"/>
</dbReference>
<dbReference type="PRINTS" id="PR00813">
    <property type="entry name" value="BCTERIALGSPG"/>
</dbReference>
<evidence type="ECO:0000313" key="5">
    <source>
        <dbReference type="Proteomes" id="UP000054075"/>
    </source>
</evidence>